<dbReference type="InterPro" id="IPR011767">
    <property type="entry name" value="GLR_AS"/>
</dbReference>
<proteinExistence type="predicted"/>
<evidence type="ECO:0000256" key="3">
    <source>
        <dbReference type="ARBA" id="ARBA00022982"/>
    </source>
</evidence>
<dbReference type="PANTHER" id="PTHR45694:SF18">
    <property type="entry name" value="GLUTAREDOXIN-1-RELATED"/>
    <property type="match status" value="1"/>
</dbReference>
<sequence>MSVAAAIEEKIASKKVVVYSKPSCPYCKKAKQVFLRCMKKGWLTKEEYEVVEIDSDPQCVAIQTYMQKKTGARTVPRVFIKGKFAGGGDDIISKDNSGQLEKMLK</sequence>
<keyword evidence="7" id="KW-1185">Reference proteome</keyword>
<dbReference type="InterPro" id="IPR002109">
    <property type="entry name" value="Glutaredoxin"/>
</dbReference>
<evidence type="ECO:0000256" key="1">
    <source>
        <dbReference type="ARBA" id="ARBA00002549"/>
    </source>
</evidence>
<evidence type="ECO:0000313" key="7">
    <source>
        <dbReference type="Proteomes" id="UP000694844"/>
    </source>
</evidence>
<reference evidence="8" key="1">
    <citation type="submission" date="2025-08" db="UniProtKB">
        <authorList>
            <consortium name="RefSeq"/>
        </authorList>
    </citation>
    <scope>IDENTIFICATION</scope>
    <source>
        <tissue evidence="8">Whole sample</tissue>
    </source>
</reference>
<dbReference type="PRINTS" id="PR00160">
    <property type="entry name" value="GLUTAREDOXIN"/>
</dbReference>
<gene>
    <name evidence="8" type="primary">LOC111131268</name>
</gene>
<dbReference type="GO" id="GO:0015038">
    <property type="term" value="F:glutathione disulfide oxidoreductase activity"/>
    <property type="evidence" value="ECO:0007669"/>
    <property type="project" value="TreeGrafter"/>
</dbReference>
<keyword evidence="5" id="KW-0676">Redox-active center</keyword>
<evidence type="ECO:0000313" key="8">
    <source>
        <dbReference type="RefSeq" id="XP_022334414.1"/>
    </source>
</evidence>
<dbReference type="RefSeq" id="XP_022334414.1">
    <property type="nucleotide sequence ID" value="XM_022478706.1"/>
</dbReference>
<dbReference type="SUPFAM" id="SSF52833">
    <property type="entry name" value="Thioredoxin-like"/>
    <property type="match status" value="1"/>
</dbReference>
<dbReference type="GO" id="GO:0005737">
    <property type="term" value="C:cytoplasm"/>
    <property type="evidence" value="ECO:0007669"/>
    <property type="project" value="TreeGrafter"/>
</dbReference>
<name>A0A8B8E3Y0_CRAVI</name>
<dbReference type="GeneID" id="111131268"/>
<dbReference type="Proteomes" id="UP000694844">
    <property type="component" value="Chromosome 4"/>
</dbReference>
<evidence type="ECO:0000256" key="5">
    <source>
        <dbReference type="ARBA" id="ARBA00023284"/>
    </source>
</evidence>
<accession>A0A8B8E3Y0</accession>
<comment type="function">
    <text evidence="1">Has a glutathione-disulfide oxidoreductase activity in the presence of NADPH and glutathione reductase. Reduces low molecular weight disulfides and proteins.</text>
</comment>
<evidence type="ECO:0000256" key="2">
    <source>
        <dbReference type="ARBA" id="ARBA00022448"/>
    </source>
</evidence>
<dbReference type="InterPro" id="IPR011899">
    <property type="entry name" value="Glutaredoxin_euk/vir"/>
</dbReference>
<dbReference type="PANTHER" id="PTHR45694">
    <property type="entry name" value="GLUTAREDOXIN 2"/>
    <property type="match status" value="1"/>
</dbReference>
<dbReference type="GO" id="GO:0034599">
    <property type="term" value="P:cellular response to oxidative stress"/>
    <property type="evidence" value="ECO:0007669"/>
    <property type="project" value="TreeGrafter"/>
</dbReference>
<dbReference type="NCBIfam" id="TIGR02180">
    <property type="entry name" value="GRX_euk"/>
    <property type="match status" value="1"/>
</dbReference>
<organism evidence="7 8">
    <name type="scientific">Crassostrea virginica</name>
    <name type="common">Eastern oyster</name>
    <dbReference type="NCBI Taxonomy" id="6565"/>
    <lineage>
        <taxon>Eukaryota</taxon>
        <taxon>Metazoa</taxon>
        <taxon>Spiralia</taxon>
        <taxon>Lophotrochozoa</taxon>
        <taxon>Mollusca</taxon>
        <taxon>Bivalvia</taxon>
        <taxon>Autobranchia</taxon>
        <taxon>Pteriomorphia</taxon>
        <taxon>Ostreida</taxon>
        <taxon>Ostreoidea</taxon>
        <taxon>Ostreidae</taxon>
        <taxon>Crassostrea</taxon>
    </lineage>
</organism>
<dbReference type="Gene3D" id="3.40.30.10">
    <property type="entry name" value="Glutaredoxin"/>
    <property type="match status" value="1"/>
</dbReference>
<protein>
    <submittedName>
        <fullName evidence="8">Glutaredoxin-1-like</fullName>
    </submittedName>
</protein>
<dbReference type="PROSITE" id="PS00195">
    <property type="entry name" value="GLUTAREDOXIN_1"/>
    <property type="match status" value="1"/>
</dbReference>
<evidence type="ECO:0000259" key="6">
    <source>
        <dbReference type="Pfam" id="PF00462"/>
    </source>
</evidence>
<dbReference type="InterPro" id="IPR014025">
    <property type="entry name" value="Glutaredoxin_subgr"/>
</dbReference>
<dbReference type="CDD" id="cd03419">
    <property type="entry name" value="GRX_GRXh_1_2_like"/>
    <property type="match status" value="1"/>
</dbReference>
<evidence type="ECO:0000256" key="4">
    <source>
        <dbReference type="ARBA" id="ARBA00023157"/>
    </source>
</evidence>
<feature type="domain" description="Glutaredoxin" evidence="6">
    <location>
        <begin position="16"/>
        <end position="84"/>
    </location>
</feature>
<dbReference type="Pfam" id="PF00462">
    <property type="entry name" value="Glutaredoxin"/>
    <property type="match status" value="1"/>
</dbReference>
<dbReference type="InterPro" id="IPR036249">
    <property type="entry name" value="Thioredoxin-like_sf"/>
</dbReference>
<dbReference type="AlphaFoldDB" id="A0A8B8E3Y0"/>
<dbReference type="OrthoDB" id="418495at2759"/>
<dbReference type="KEGG" id="cvn:111131268"/>
<keyword evidence="4" id="KW-1015">Disulfide bond</keyword>
<keyword evidence="3" id="KW-0249">Electron transport</keyword>
<keyword evidence="2" id="KW-0813">Transport</keyword>
<dbReference type="PROSITE" id="PS51354">
    <property type="entry name" value="GLUTAREDOXIN_2"/>
    <property type="match status" value="1"/>
</dbReference>